<dbReference type="Proteomes" id="UP000248688">
    <property type="component" value="Chromosome"/>
</dbReference>
<dbReference type="InterPro" id="IPR028973">
    <property type="entry name" value="PhnB-like"/>
</dbReference>
<dbReference type="InterPro" id="IPR029068">
    <property type="entry name" value="Glyas_Bleomycin-R_OHBP_Dase"/>
</dbReference>
<keyword evidence="3" id="KW-1185">Reference proteome</keyword>
<dbReference type="EMBL" id="CP030041">
    <property type="protein sequence ID" value="AWW29400.1"/>
    <property type="molecule type" value="Genomic_DNA"/>
</dbReference>
<dbReference type="CDD" id="cd06588">
    <property type="entry name" value="PhnB_like"/>
    <property type="match status" value="1"/>
</dbReference>
<dbReference type="AlphaFoldDB" id="A0A2Z4IFC1"/>
<dbReference type="PIRSF" id="PIRSF021700">
    <property type="entry name" value="3_dmu_93_MTrfase"/>
    <property type="match status" value="1"/>
</dbReference>
<feature type="domain" description="PhnB-like" evidence="1">
    <location>
        <begin position="4"/>
        <end position="129"/>
    </location>
</feature>
<dbReference type="Gene3D" id="3.30.720.100">
    <property type="match status" value="1"/>
</dbReference>
<organism evidence="2 3">
    <name type="scientific">Echinicola strongylocentroti</name>
    <dbReference type="NCBI Taxonomy" id="1795355"/>
    <lineage>
        <taxon>Bacteria</taxon>
        <taxon>Pseudomonadati</taxon>
        <taxon>Bacteroidota</taxon>
        <taxon>Cytophagia</taxon>
        <taxon>Cytophagales</taxon>
        <taxon>Cyclobacteriaceae</taxon>
        <taxon>Echinicola</taxon>
    </lineage>
</organism>
<evidence type="ECO:0000313" key="3">
    <source>
        <dbReference type="Proteomes" id="UP000248688"/>
    </source>
</evidence>
<proteinExistence type="predicted"/>
<reference evidence="2 3" key="1">
    <citation type="submission" date="2018-06" db="EMBL/GenBank/DDBJ databases">
        <title>Echinicola strongylocentroti sp. nov., isolated from a sea urchin Strongylocentrotus intermedius.</title>
        <authorList>
            <person name="Bae S.S."/>
        </authorList>
    </citation>
    <scope>NUCLEOTIDE SEQUENCE [LARGE SCALE GENOMIC DNA]</scope>
    <source>
        <strain evidence="2 3">MEBiC08714</strain>
    </source>
</reference>
<dbReference type="OrthoDB" id="9806473at2"/>
<gene>
    <name evidence="2" type="ORF">DN752_04155</name>
</gene>
<dbReference type="PANTHER" id="PTHR33990">
    <property type="entry name" value="PROTEIN YJDN-RELATED"/>
    <property type="match status" value="1"/>
</dbReference>
<evidence type="ECO:0000313" key="2">
    <source>
        <dbReference type="EMBL" id="AWW29400.1"/>
    </source>
</evidence>
<name>A0A2Z4IFC1_9BACT</name>
<dbReference type="Pfam" id="PF06983">
    <property type="entry name" value="3-dmu-9_3-mt"/>
    <property type="match status" value="1"/>
</dbReference>
<sequence length="132" mass="15403">MKKQITTFLTFQDNRAEEAMDFYVDLFDNSRVIDVQRYGKDGPGREGTIVKAIFELNGALFMCSDSFIKHDWNFTPAVSNWVECETEEELKHVFRHLSENGDVKMPLDNYGFSRRFAFVEDRFGVSWQLNLG</sequence>
<dbReference type="InterPro" id="IPR009725">
    <property type="entry name" value="3_dmu_93_MTrfase"/>
</dbReference>
<dbReference type="KEGG" id="est:DN752_04155"/>
<dbReference type="PANTHER" id="PTHR33990:SF4">
    <property type="entry name" value="PHNB-LIKE DOMAIN-CONTAINING PROTEIN"/>
    <property type="match status" value="1"/>
</dbReference>
<dbReference type="Gene3D" id="3.30.720.110">
    <property type="match status" value="1"/>
</dbReference>
<accession>A0A2Z4IFC1</accession>
<dbReference type="SUPFAM" id="SSF54593">
    <property type="entry name" value="Glyoxalase/Bleomycin resistance protein/Dihydroxybiphenyl dioxygenase"/>
    <property type="match status" value="1"/>
</dbReference>
<dbReference type="RefSeq" id="WP_112782815.1">
    <property type="nucleotide sequence ID" value="NZ_CP030041.1"/>
</dbReference>
<protein>
    <submittedName>
        <fullName evidence="2">VOC family protein</fullName>
    </submittedName>
</protein>
<evidence type="ECO:0000259" key="1">
    <source>
        <dbReference type="Pfam" id="PF06983"/>
    </source>
</evidence>